<keyword evidence="1" id="KW-0732">Signal</keyword>
<protein>
    <submittedName>
        <fullName evidence="2">Uncharacterized protein</fullName>
    </submittedName>
</protein>
<evidence type="ECO:0000256" key="1">
    <source>
        <dbReference type="SAM" id="SignalP"/>
    </source>
</evidence>
<sequence length="65" mass="6367">MILTRFLLLACLCLLTANCAVVSVGGAVVGTTASVVGTTVSTTTKVAGGAVSLAIPDGDNDEEAQ</sequence>
<proteinExistence type="predicted"/>
<dbReference type="STRING" id="735517.SAMN05444272_0055"/>
<dbReference type="AlphaFoldDB" id="A0A1M6YWJ4"/>
<accession>A0A1M6YWJ4</accession>
<dbReference type="RefSeq" id="WP_073007280.1">
    <property type="nucleotide sequence ID" value="NZ_FRBW01000001.1"/>
</dbReference>
<organism evidence="2 3">
    <name type="scientific">Roseibium suaedae</name>
    <dbReference type="NCBI Taxonomy" id="735517"/>
    <lineage>
        <taxon>Bacteria</taxon>
        <taxon>Pseudomonadati</taxon>
        <taxon>Pseudomonadota</taxon>
        <taxon>Alphaproteobacteria</taxon>
        <taxon>Hyphomicrobiales</taxon>
        <taxon>Stappiaceae</taxon>
        <taxon>Roseibium</taxon>
    </lineage>
</organism>
<evidence type="ECO:0000313" key="3">
    <source>
        <dbReference type="Proteomes" id="UP000186002"/>
    </source>
</evidence>
<feature type="chain" id="PRO_5012364605" evidence="1">
    <location>
        <begin position="23"/>
        <end position="65"/>
    </location>
</feature>
<keyword evidence="3" id="KW-1185">Reference proteome</keyword>
<dbReference type="EMBL" id="FRBW01000001">
    <property type="protein sequence ID" value="SHL22475.1"/>
    <property type="molecule type" value="Genomic_DNA"/>
</dbReference>
<feature type="signal peptide" evidence="1">
    <location>
        <begin position="1"/>
        <end position="22"/>
    </location>
</feature>
<name>A0A1M6YWJ4_9HYPH</name>
<gene>
    <name evidence="2" type="ORF">SAMN05444272_0055</name>
</gene>
<reference evidence="2 3" key="1">
    <citation type="submission" date="2016-11" db="EMBL/GenBank/DDBJ databases">
        <authorList>
            <person name="Jaros S."/>
            <person name="Januszkiewicz K."/>
            <person name="Wedrychowicz H."/>
        </authorList>
    </citation>
    <scope>NUCLEOTIDE SEQUENCE [LARGE SCALE GENOMIC DNA]</scope>
    <source>
        <strain evidence="2 3">DSM 22153</strain>
    </source>
</reference>
<dbReference type="Proteomes" id="UP000186002">
    <property type="component" value="Unassembled WGS sequence"/>
</dbReference>
<evidence type="ECO:0000313" key="2">
    <source>
        <dbReference type="EMBL" id="SHL22475.1"/>
    </source>
</evidence>